<dbReference type="PIRSF" id="PIRSF029129">
    <property type="entry name" value="DUF1786_pyruvate_format-lyase"/>
    <property type="match status" value="1"/>
</dbReference>
<keyword evidence="2" id="KW-0456">Lyase</keyword>
<evidence type="ECO:0000256" key="1">
    <source>
        <dbReference type="SAM" id="MobiDB-lite"/>
    </source>
</evidence>
<comment type="caution">
    <text evidence="2">The sequence shown here is derived from an EMBL/GenBank/DDBJ whole genome shotgun (WGS) entry which is preliminary data.</text>
</comment>
<sequence length="388" mass="42687">MNCLRCNGTRQKGRNPSGRPATRPYVCCWRQRSKRRNTMSEGSLLAMDVGGGTQDLFLWEPGQAVENAVKMVLPAPTRVVARRLGRLTAEGRPVFLTGRVMGGGPITTAVRRHLAQKLPVYASPQAVLTLHDNIDIIKQWGVICTDNPPPEAARLMLGDVDLDALKAVLAAYEVPFPTHFAVAVQDHGFAPHFSNREFRFQQWREVLARGGKLSDLAFTTPPRCFTRMRAVAETLPGVLLMDTCTAGVRGALLDPEARKRREEGLTVVNLGNAHTFAVLIQGDRIFGIYEHHTGLLTPDKLARQLSGFQSGVLKHETVFDDGGHGCAIHPDYPREQPFSFMIITGPRRSLAKGLPGIFAAPLGDMMLTGCFGLADAWLEVEHKPWALE</sequence>
<name>A0A7C3UXP3_9BACT</name>
<gene>
    <name evidence="2" type="ORF">ENW96_02795</name>
</gene>
<evidence type="ECO:0000313" key="2">
    <source>
        <dbReference type="EMBL" id="HGF33303.1"/>
    </source>
</evidence>
<protein>
    <submittedName>
        <fullName evidence="2">Pyruvate formate lyase-activating protein</fullName>
    </submittedName>
</protein>
<accession>A0A7C3UXP3</accession>
<dbReference type="AlphaFoldDB" id="A0A7C3UXP3"/>
<dbReference type="GO" id="GO:0016829">
    <property type="term" value="F:lyase activity"/>
    <property type="evidence" value="ECO:0007669"/>
    <property type="project" value="UniProtKB-KW"/>
</dbReference>
<dbReference type="Pfam" id="PF08735">
    <property type="entry name" value="DUF1786"/>
    <property type="match status" value="1"/>
</dbReference>
<organism evidence="2">
    <name type="scientific">Desulfobacca acetoxidans</name>
    <dbReference type="NCBI Taxonomy" id="60893"/>
    <lineage>
        <taxon>Bacteria</taxon>
        <taxon>Pseudomonadati</taxon>
        <taxon>Thermodesulfobacteriota</taxon>
        <taxon>Desulfobaccia</taxon>
        <taxon>Desulfobaccales</taxon>
        <taxon>Desulfobaccaceae</taxon>
        <taxon>Desulfobacca</taxon>
    </lineage>
</organism>
<proteinExistence type="predicted"/>
<reference evidence="2" key="1">
    <citation type="journal article" date="2020" name="mSystems">
        <title>Genome- and Community-Level Interaction Insights into Carbon Utilization and Element Cycling Functions of Hydrothermarchaeota in Hydrothermal Sediment.</title>
        <authorList>
            <person name="Zhou Z."/>
            <person name="Liu Y."/>
            <person name="Xu W."/>
            <person name="Pan J."/>
            <person name="Luo Z.H."/>
            <person name="Li M."/>
        </authorList>
    </citation>
    <scope>NUCLEOTIDE SEQUENCE [LARGE SCALE GENOMIC DNA]</scope>
    <source>
        <strain evidence="2">SpSt-897</strain>
    </source>
</reference>
<keyword evidence="2" id="KW-0670">Pyruvate</keyword>
<dbReference type="EMBL" id="DTMF01000071">
    <property type="protein sequence ID" value="HGF33303.1"/>
    <property type="molecule type" value="Genomic_DNA"/>
</dbReference>
<dbReference type="InterPro" id="IPR014846">
    <property type="entry name" value="DUF1786_pyruvate_format-lyase"/>
</dbReference>
<feature type="region of interest" description="Disordered" evidence="1">
    <location>
        <begin position="1"/>
        <end position="23"/>
    </location>
</feature>